<dbReference type="eggNOG" id="arCOG01314">
    <property type="taxonomic scope" value="Archaea"/>
</dbReference>
<gene>
    <name evidence="4" type="ORF">SAMN05444342_2677</name>
    <name evidence="3" type="ORF">ZOD2009_14801</name>
</gene>
<proteinExistence type="predicted"/>
<dbReference type="Proteomes" id="UP000003751">
    <property type="component" value="Unassembled WGS sequence"/>
</dbReference>
<evidence type="ECO:0000256" key="1">
    <source>
        <dbReference type="SAM" id="MobiDB-lite"/>
    </source>
</evidence>
<name>E7QVX2_HALPU</name>
<dbReference type="Pfam" id="PF14258">
    <property type="entry name" value="DUF4350"/>
    <property type="match status" value="1"/>
</dbReference>
<sequence length="368" mass="40168">MKRPTDYPTPTLVLGALVLLVVVGLVVASSTSSASFGAYNGAWDGTSKLRGIATDRGAEPLVAHDTAAYSRVSPNETVAVILSPEGNYSATDQSRLRRFVRQGGTLLVAGDYGPETNRLLSALGTEARLDGRPIRDDRRRYRSPVMPVAGNVSNHSLVANVSSLTLNYGTAVVPNNATVLVSTSEFAYLDANRNRQLDDNEAISSLPVATVERFGDGRVLVVGDSSAMINSMLDRPGNREFVRAVIADNRTVLLDYSHTSRLPPLALAVLVLRESPLLQLLVGGGCLALVFAWAQRPEPVRRLWSSARSRLDERTSRLTGERATERSPVEPPKMSEAAMIAYLRDRHPDWDSERIRRVVATHRDERSN</sequence>
<feature type="domain" description="DUF4350" evidence="2">
    <location>
        <begin position="39"/>
        <end position="244"/>
    </location>
</feature>
<dbReference type="AlphaFoldDB" id="E7QVX2"/>
<accession>E7QVX2</accession>
<dbReference type="InterPro" id="IPR025646">
    <property type="entry name" value="DUF4350"/>
</dbReference>
<evidence type="ECO:0000313" key="3">
    <source>
        <dbReference type="EMBL" id="EFW91385.1"/>
    </source>
</evidence>
<dbReference type="EMBL" id="FRAN01000004">
    <property type="protein sequence ID" value="SHK99468.1"/>
    <property type="molecule type" value="Genomic_DNA"/>
</dbReference>
<dbReference type="EMBL" id="AEMG01000015">
    <property type="protein sequence ID" value="EFW91385.1"/>
    <property type="molecule type" value="Genomic_DNA"/>
</dbReference>
<evidence type="ECO:0000313" key="6">
    <source>
        <dbReference type="Proteomes" id="UP000184203"/>
    </source>
</evidence>
<evidence type="ECO:0000313" key="4">
    <source>
        <dbReference type="EMBL" id="SHK99468.1"/>
    </source>
</evidence>
<keyword evidence="6" id="KW-1185">Reference proteome</keyword>
<feature type="region of interest" description="Disordered" evidence="1">
    <location>
        <begin position="315"/>
        <end position="334"/>
    </location>
</feature>
<evidence type="ECO:0000313" key="5">
    <source>
        <dbReference type="Proteomes" id="UP000003751"/>
    </source>
</evidence>
<dbReference type="Gene3D" id="3.40.50.880">
    <property type="match status" value="1"/>
</dbReference>
<dbReference type="STRING" id="797209.GCA_000376445_03471"/>
<reference evidence="6" key="3">
    <citation type="submission" date="2016-11" db="EMBL/GenBank/DDBJ databases">
        <authorList>
            <person name="Varghese N."/>
            <person name="Submissions S."/>
        </authorList>
    </citation>
    <scope>NUCLEOTIDE SEQUENCE [LARGE SCALE GENOMIC DNA]</scope>
    <source>
        <strain evidence="6">DX253</strain>
    </source>
</reference>
<dbReference type="PATRIC" id="fig|797209.4.peg.2918"/>
<dbReference type="RefSeq" id="WP_007981064.1">
    <property type="nucleotide sequence ID" value="NZ_AEMG01000015.1"/>
</dbReference>
<feature type="compositionally biased region" description="Basic and acidic residues" evidence="1">
    <location>
        <begin position="315"/>
        <end position="328"/>
    </location>
</feature>
<dbReference type="SUPFAM" id="SSF52317">
    <property type="entry name" value="Class I glutamine amidotransferase-like"/>
    <property type="match status" value="1"/>
</dbReference>
<dbReference type="OrthoDB" id="372296at2157"/>
<organism evidence="3 5">
    <name type="scientific">Haladaptatus paucihalophilus DX253</name>
    <dbReference type="NCBI Taxonomy" id="797209"/>
    <lineage>
        <taxon>Archaea</taxon>
        <taxon>Methanobacteriati</taxon>
        <taxon>Methanobacteriota</taxon>
        <taxon>Stenosarchaea group</taxon>
        <taxon>Halobacteria</taxon>
        <taxon>Halobacteriales</taxon>
        <taxon>Haladaptataceae</taxon>
        <taxon>Haladaptatus</taxon>
    </lineage>
</organism>
<dbReference type="Proteomes" id="UP000184203">
    <property type="component" value="Unassembled WGS sequence"/>
</dbReference>
<reference evidence="3 5" key="1">
    <citation type="journal article" date="2014" name="ISME J.">
        <title>Trehalose/2-sulfotrehalose biosynthesis and glycine-betaine uptake are widely spread mechanisms for osmoadaptation in the Halobacteriales.</title>
        <authorList>
            <person name="Youssef N.H."/>
            <person name="Savage-Ashlock K.N."/>
            <person name="McCully A.L."/>
            <person name="Luedtke B."/>
            <person name="Shaw E.I."/>
            <person name="Hoff W.D."/>
            <person name="Elshahed M.S."/>
        </authorList>
    </citation>
    <scope>NUCLEOTIDE SEQUENCE [LARGE SCALE GENOMIC DNA]</scope>
    <source>
        <strain evidence="3 5">DX253</strain>
    </source>
</reference>
<reference evidence="4" key="2">
    <citation type="submission" date="2016-11" db="EMBL/GenBank/DDBJ databases">
        <authorList>
            <person name="Jaros S."/>
            <person name="Januszkiewicz K."/>
            <person name="Wedrychowicz H."/>
        </authorList>
    </citation>
    <scope>NUCLEOTIDE SEQUENCE [LARGE SCALE GENOMIC DNA]</scope>
    <source>
        <strain evidence="4">DX253</strain>
    </source>
</reference>
<dbReference type="InterPro" id="IPR029062">
    <property type="entry name" value="Class_I_gatase-like"/>
</dbReference>
<evidence type="ECO:0000259" key="2">
    <source>
        <dbReference type="Pfam" id="PF14258"/>
    </source>
</evidence>
<protein>
    <recommendedName>
        <fullName evidence="2">DUF4350 domain-containing protein</fullName>
    </recommendedName>
</protein>